<dbReference type="EMBL" id="LFWU01000034">
    <property type="protein sequence ID" value="KON33273.1"/>
    <property type="molecule type" value="Genomic_DNA"/>
</dbReference>
<keyword evidence="2" id="KW-0396">Initiation factor</keyword>
<comment type="similarity">
    <text evidence="1 4">Belongs to the eIF-2B alpha/beta/delta subunits family.</text>
</comment>
<dbReference type="AlphaFoldDB" id="A0A0M0BXB9"/>
<evidence type="ECO:0008006" key="7">
    <source>
        <dbReference type="Google" id="ProtNLM"/>
    </source>
</evidence>
<dbReference type="GO" id="GO:0003743">
    <property type="term" value="F:translation initiation factor activity"/>
    <property type="evidence" value="ECO:0007669"/>
    <property type="project" value="UniProtKB-KW"/>
</dbReference>
<dbReference type="Gene3D" id="1.20.120.420">
    <property type="entry name" value="translation initiation factor eif-2b, domain 1"/>
    <property type="match status" value="1"/>
</dbReference>
<proteinExistence type="inferred from homology"/>
<dbReference type="InterPro" id="IPR027363">
    <property type="entry name" value="M1Pi_N"/>
</dbReference>
<keyword evidence="3" id="KW-0648">Protein biosynthesis</keyword>
<dbReference type="InterPro" id="IPR037171">
    <property type="entry name" value="NagB/RpiA_transferase-like"/>
</dbReference>
<reference evidence="5 6" key="1">
    <citation type="submission" date="2015-06" db="EMBL/GenBank/DDBJ databases">
        <title>New insights into the roles of widespread benthic archaea in carbon and nitrogen cycling.</title>
        <authorList>
            <person name="Lazar C.S."/>
            <person name="Baker B.J."/>
            <person name="Seitz K.W."/>
            <person name="Hyde A.S."/>
            <person name="Dick G.J."/>
            <person name="Hinrichs K.-U."/>
            <person name="Teske A.P."/>
        </authorList>
    </citation>
    <scope>NUCLEOTIDE SEQUENCE [LARGE SCALE GENOMIC DNA]</scope>
    <source>
        <strain evidence="5">SG8-32-1</strain>
    </source>
</reference>
<sequence>MFSEKIRKIEFDVSSGAIQVALNALDLLRSFSETSKSETCKDFVENFSEFGRALFLTRPSMASVQNLVAQIVFEVNHLEEVNLIEVRRFVTSRIEEISNQSVNAVRKSAEWAANLINNSDNIATCSHSSTICRTFELAKEQGKIFKVMVAESRTADGKFRYGCVLANFLESLKIPVEVFLDRKIYRYVPKTNCVLVGADSVLVDGSIINGSPTYGVAVEAEDSGVPFYSVCETSKVNTLSYLGKNVEAKKGFDLVPSNLITGVVSEKGILPTSALIEVMEEKSKFYKSFNIECC</sequence>
<evidence type="ECO:0000256" key="1">
    <source>
        <dbReference type="ARBA" id="ARBA00007251"/>
    </source>
</evidence>
<dbReference type="InterPro" id="IPR000649">
    <property type="entry name" value="IF-2B-related"/>
</dbReference>
<dbReference type="InterPro" id="IPR051501">
    <property type="entry name" value="eIF2B_alpha/beta/delta"/>
</dbReference>
<dbReference type="Pfam" id="PF01008">
    <property type="entry name" value="IF-2B"/>
    <property type="match status" value="1"/>
</dbReference>
<organism evidence="5 6">
    <name type="scientific">miscellaneous Crenarchaeota group-1 archaeon SG8-32-1</name>
    <dbReference type="NCBI Taxonomy" id="1685124"/>
    <lineage>
        <taxon>Archaea</taxon>
        <taxon>Candidatus Bathyarchaeota</taxon>
        <taxon>MCG-1</taxon>
    </lineage>
</organism>
<evidence type="ECO:0000256" key="4">
    <source>
        <dbReference type="RuleBase" id="RU003814"/>
    </source>
</evidence>
<evidence type="ECO:0000313" key="5">
    <source>
        <dbReference type="EMBL" id="KON33273.1"/>
    </source>
</evidence>
<dbReference type="PANTHER" id="PTHR45860:SF1">
    <property type="entry name" value="TRANSLATION INITIATION FACTOR EIF-2B SUBUNIT ALPHA"/>
    <property type="match status" value="1"/>
</dbReference>
<accession>A0A0M0BXB9</accession>
<dbReference type="InterPro" id="IPR042529">
    <property type="entry name" value="IF_2B-like_C"/>
</dbReference>
<dbReference type="PANTHER" id="PTHR45860">
    <property type="entry name" value="TRANSLATION INITIATION FACTOR EIF-2B SUBUNIT ALPHA"/>
    <property type="match status" value="1"/>
</dbReference>
<evidence type="ECO:0000313" key="6">
    <source>
        <dbReference type="Proteomes" id="UP000037237"/>
    </source>
</evidence>
<protein>
    <recommendedName>
        <fullName evidence="7">Initiation factor 2B</fullName>
    </recommendedName>
</protein>
<gene>
    <name evidence="5" type="ORF">AC477_01710</name>
</gene>
<name>A0A0M0BXB9_9ARCH</name>
<dbReference type="Proteomes" id="UP000037237">
    <property type="component" value="Unassembled WGS sequence"/>
</dbReference>
<comment type="caution">
    <text evidence="5">The sequence shown here is derived from an EMBL/GenBank/DDBJ whole genome shotgun (WGS) entry which is preliminary data.</text>
</comment>
<evidence type="ECO:0000256" key="2">
    <source>
        <dbReference type="ARBA" id="ARBA00022540"/>
    </source>
</evidence>
<evidence type="ECO:0000256" key="3">
    <source>
        <dbReference type="ARBA" id="ARBA00022917"/>
    </source>
</evidence>
<dbReference type="Gene3D" id="3.40.50.10470">
    <property type="entry name" value="Translation initiation factor eif-2b, domain 2"/>
    <property type="match status" value="1"/>
</dbReference>
<dbReference type="SUPFAM" id="SSF100950">
    <property type="entry name" value="NagB/RpiA/CoA transferase-like"/>
    <property type="match status" value="1"/>
</dbReference>